<keyword evidence="1" id="KW-0175">Coiled coil</keyword>
<feature type="coiled-coil region" evidence="1">
    <location>
        <begin position="1954"/>
        <end position="1998"/>
    </location>
</feature>
<feature type="compositionally biased region" description="Low complexity" evidence="2">
    <location>
        <begin position="532"/>
        <end position="560"/>
    </location>
</feature>
<evidence type="ECO:0000256" key="2">
    <source>
        <dbReference type="SAM" id="MobiDB-lite"/>
    </source>
</evidence>
<name>A0A0F7UP44_NEOCL</name>
<evidence type="ECO:0000256" key="1">
    <source>
        <dbReference type="SAM" id="Coils"/>
    </source>
</evidence>
<feature type="region of interest" description="Disordered" evidence="2">
    <location>
        <begin position="402"/>
        <end position="454"/>
    </location>
</feature>
<feature type="compositionally biased region" description="Basic and acidic residues" evidence="2">
    <location>
        <begin position="861"/>
        <end position="875"/>
    </location>
</feature>
<feature type="region of interest" description="Disordered" evidence="2">
    <location>
        <begin position="55"/>
        <end position="84"/>
    </location>
</feature>
<proteinExistence type="predicted"/>
<organism evidence="3">
    <name type="scientific">Neospora caninum (strain Liverpool)</name>
    <dbReference type="NCBI Taxonomy" id="572307"/>
    <lineage>
        <taxon>Eukaryota</taxon>
        <taxon>Sar</taxon>
        <taxon>Alveolata</taxon>
        <taxon>Apicomplexa</taxon>
        <taxon>Conoidasida</taxon>
        <taxon>Coccidia</taxon>
        <taxon>Eucoccidiorida</taxon>
        <taxon>Eimeriorina</taxon>
        <taxon>Sarcocystidae</taxon>
        <taxon>Neospora</taxon>
    </lineage>
</organism>
<feature type="region of interest" description="Disordered" evidence="2">
    <location>
        <begin position="678"/>
        <end position="716"/>
    </location>
</feature>
<feature type="compositionally biased region" description="Pro residues" evidence="2">
    <location>
        <begin position="357"/>
        <end position="367"/>
    </location>
</feature>
<evidence type="ECO:0000313" key="3">
    <source>
        <dbReference type="EMBL" id="CEL70796.1"/>
    </source>
</evidence>
<dbReference type="EMBL" id="LN714487">
    <property type="protein sequence ID" value="CEL70796.1"/>
    <property type="molecule type" value="Genomic_DNA"/>
</dbReference>
<feature type="region of interest" description="Disordered" evidence="2">
    <location>
        <begin position="1776"/>
        <end position="1855"/>
    </location>
</feature>
<feature type="compositionally biased region" description="Polar residues" evidence="2">
    <location>
        <begin position="437"/>
        <end position="449"/>
    </location>
</feature>
<protein>
    <submittedName>
        <fullName evidence="3">Uncharacterized protein</fullName>
    </submittedName>
</protein>
<feature type="compositionally biased region" description="Basic and acidic residues" evidence="2">
    <location>
        <begin position="917"/>
        <end position="932"/>
    </location>
</feature>
<feature type="compositionally biased region" description="Basic and acidic residues" evidence="2">
    <location>
        <begin position="894"/>
        <end position="908"/>
    </location>
</feature>
<feature type="region of interest" description="Disordered" evidence="2">
    <location>
        <begin position="838"/>
        <end position="1046"/>
    </location>
</feature>
<feature type="compositionally biased region" description="Low complexity" evidence="2">
    <location>
        <begin position="376"/>
        <end position="389"/>
    </location>
</feature>
<feature type="region of interest" description="Disordered" evidence="2">
    <location>
        <begin position="622"/>
        <end position="659"/>
    </location>
</feature>
<feature type="coiled-coil region" evidence="1">
    <location>
        <begin position="717"/>
        <end position="744"/>
    </location>
</feature>
<feature type="compositionally biased region" description="Basic and acidic residues" evidence="2">
    <location>
        <begin position="1776"/>
        <end position="1792"/>
    </location>
</feature>
<feature type="region of interest" description="Disordered" evidence="2">
    <location>
        <begin position="525"/>
        <end position="570"/>
    </location>
</feature>
<feature type="region of interest" description="Disordered" evidence="2">
    <location>
        <begin position="154"/>
        <end position="232"/>
    </location>
</feature>
<feature type="compositionally biased region" description="Basic and acidic residues" evidence="2">
    <location>
        <begin position="695"/>
        <end position="716"/>
    </location>
</feature>
<feature type="compositionally biased region" description="Basic and acidic residues" evidence="2">
    <location>
        <begin position="1035"/>
        <end position="1046"/>
    </location>
</feature>
<gene>
    <name evidence="3" type="ORF">BN1204_064740</name>
</gene>
<feature type="compositionally biased region" description="Basic and acidic residues" evidence="2">
    <location>
        <begin position="630"/>
        <end position="650"/>
    </location>
</feature>
<feature type="compositionally biased region" description="Basic and acidic residues" evidence="2">
    <location>
        <begin position="72"/>
        <end position="81"/>
    </location>
</feature>
<reference evidence="3" key="1">
    <citation type="journal article" date="2015" name="PLoS ONE">
        <title>Comprehensive Evaluation of Toxoplasma gondii VEG and Neospora caninum LIV Genomes with Tachyzoite Stage Transcriptome and Proteome Defines Novel Transcript Features.</title>
        <authorList>
            <person name="Ramaprasad A."/>
            <person name="Mourier T."/>
            <person name="Naeem R."/>
            <person name="Malas T.B."/>
            <person name="Moussa E."/>
            <person name="Panigrahi A."/>
            <person name="Vermont S.J."/>
            <person name="Otto T.D."/>
            <person name="Wastling J."/>
            <person name="Pain A."/>
        </authorList>
    </citation>
    <scope>NUCLEOTIDE SEQUENCE</scope>
    <source>
        <strain evidence="3">Liverpool</strain>
    </source>
</reference>
<accession>A0A0F7UP44</accession>
<feature type="compositionally biased region" description="Basic and acidic residues" evidence="2">
    <location>
        <begin position="55"/>
        <end position="64"/>
    </location>
</feature>
<feature type="region of interest" description="Disordered" evidence="2">
    <location>
        <begin position="1494"/>
        <end position="1524"/>
    </location>
</feature>
<feature type="compositionally biased region" description="Pro residues" evidence="2">
    <location>
        <begin position="406"/>
        <end position="417"/>
    </location>
</feature>
<feature type="compositionally biased region" description="Basic and acidic residues" evidence="2">
    <location>
        <begin position="1814"/>
        <end position="1854"/>
    </location>
</feature>
<feature type="region of interest" description="Disordered" evidence="2">
    <location>
        <begin position="356"/>
        <end position="389"/>
    </location>
</feature>
<feature type="region of interest" description="Disordered" evidence="2">
    <location>
        <begin position="1705"/>
        <end position="1727"/>
    </location>
</feature>
<sequence length="2006" mass="225711">MEPGQSPSLCAAAPSQRTRPSLPASRETYNWEATRKPAFSVGTSFSDHIAKKVESPSLLEESRCSQHTVHPHGTEATRESRSLSPAVRSLPFALPFPAEQNIRRLVDEAHFRRSSFAPGAEAHVSRHASVQRHDTTSPDCSSRAVCLDVSSFPSCASAPAAPSRVSVCRPEDEAEPTPRRTGSTPDAEGVRAAPLSASCRRRSSSFLSATSSPRSPCSDALSPPPSSAAAASPWPASAAAVAAAASAAAVRAGVSPPELLVITRERRRSLPLPDCKTNSASSSASAASEVSLSFALPTARDAASPGSPSRRLSCRLAGRLQDAPFPSFLCPNWTDALAFSPAQLVEKKGCLEGLRKPGPPLHLPPSPSSFAELSTRRTSSSRSQSVSASPFDEAGVVFEACNASEPPQPPTSRPRPSSPSVSSPSCPLAAPSSSVSDLKTSAVHQTGSSPREAVPQDMALVANPRAAEDLSLFSSNLLHASNLPESLFNFSALDVSAIYGEPGEGVSSHLASSIFSFSGDACPRAVSPTKPSTASPVASANSSTSSGRSASAARPSFASGEASPSAKGEAPRFPLDAVSVSSFVGHCASAERLVLFSELEGGAPTATHADLLPLTRSAAKAASAPLGAAEAHDQGPRRLPREGEESRGESGGESPSTGAGFAQCVRARSAGMLVFVEREKSQRGGDESAVGGHASARDGDEKQRRMHRFPETQEERMRRIQQVLEALKRRNDALESQLVETQRRRRATVGFGLNSDLEHFSPSGESQNAEDGDDRAAEASAQPSRQCCEDRGETHGARLASATPFLPSSVLQIDSAEPGPGLQTPRFPTDCALDEVHNAQADAGETGGRRDASVSFPQTRLSERDQKEGKGREEQNGLAAESSAEAKGEEEEKEREGETMGEATKERGTNAVRTKIGGRETENQENAEKDRAVAAASGDLCTTRGAEDDTLWEGQERREAGELNYLCISSGQGEDGNSEQPDAPLDLSTHAASHPHRSALSEGFRDSRTEPQERRRGPNVETETSVGQTGELEERETLAKERRDLDEARAVYAAQKRELEEMRKAFAKETADLFRAREMHAAQMLQLLEQTDACLNEKKELEEEKKIFLAQKEEREKDAEAYSEERRKLEADRDIYIAQKRQLEEERELHVEEKKALEEAKKIYLEQKRELEKETEAYTEERRKLEADRDIYIAQKRQLEEERELHVEEKKALEEAKKIYLEQKRELEKETEAYTEERRKLEADRDIYVAQKRQLEEERELHVEEKKALEEAKKIYLEQKRELEKETEAYTEERRKLEADRDIYVAQKRQLEEERELHVEEKKALEEAKKIYLEQKRELEKETEAYTEERRKLEADRDIYIAQKRQLEEERELHVEEKKALEEAKKIYLEQKRELEKETEAYTEERRKLEADRDIYVAQKRQLEEERELHVEEKKALEEAKKIYLEQKRELEKETEAYTEERRKLEADRDIYVAQKRQHEEERDVHVKETRALEEKNELEKETKALQEEKNELEKETKALQEEKNELEKEKKVYLAQKGELDEATEVYVEARRKLEEKEMCLAQREELEEERRVLMRAATEMATEREHHAREKRQLEEERDKYMRELGEVKTELNRQCEFYIEEAKKWDAEQEKVGRHLKETEQLVEKQRRSWCERERARMEAYERLRKEKEELEIQNLSLQAHLNRVEERRAEPLAEAFRELEEAKRREGELGAELERERNDRKQMEQDLERLAQQNCELSKRVEESRGLTESVEHLQREIADWKRRGETAVERAKAQEKELERNREENGRMKQKLAYLERTHVPESSVQAAFDRESRHSGDAPRDEGRRHVSKGLEDVEEMGHPEAGTREKCVSTTCDGDDELESLTSCFSGNKTDAAEDQARKPRPPPEGFETMADTSPSSLSVASLREQGRERKVIDEKRRVGLQAGDEESRGLLVERLQRLYSEECASSRRLAAKCAQYRQQLRQVMKRLVLVTKAMEEANDLREKHQRVHQQRLTEKPSG</sequence>
<feature type="compositionally biased region" description="Low complexity" evidence="2">
    <location>
        <begin position="418"/>
        <end position="436"/>
    </location>
</feature>
<feature type="region of interest" description="Disordered" evidence="2">
    <location>
        <begin position="118"/>
        <end position="142"/>
    </location>
</feature>
<feature type="region of interest" description="Disordered" evidence="2">
    <location>
        <begin position="1874"/>
        <end position="1916"/>
    </location>
</feature>
<feature type="compositionally biased region" description="Low complexity" evidence="2">
    <location>
        <begin position="154"/>
        <end position="167"/>
    </location>
</feature>
<feature type="compositionally biased region" description="Low complexity" evidence="2">
    <location>
        <begin position="204"/>
        <end position="232"/>
    </location>
</feature>
<feature type="compositionally biased region" description="Polar residues" evidence="2">
    <location>
        <begin position="1898"/>
        <end position="1907"/>
    </location>
</feature>
<feature type="compositionally biased region" description="Basic and acidic residues" evidence="2">
    <location>
        <begin position="787"/>
        <end position="796"/>
    </location>
</feature>
<feature type="compositionally biased region" description="Basic and acidic residues" evidence="2">
    <location>
        <begin position="1003"/>
        <end position="1018"/>
    </location>
</feature>
<feature type="region of interest" description="Disordered" evidence="2">
    <location>
        <begin position="753"/>
        <end position="796"/>
    </location>
</feature>
<feature type="region of interest" description="Disordered" evidence="2">
    <location>
        <begin position="1"/>
        <end position="29"/>
    </location>
</feature>